<dbReference type="PANTHER" id="PTHR32401">
    <property type="entry name" value="CONCANAVALIN A-LIKE LECTIN FAMILY PROTEIN"/>
    <property type="match status" value="1"/>
</dbReference>
<dbReference type="SUPFAM" id="SSF49899">
    <property type="entry name" value="Concanavalin A-like lectins/glucanases"/>
    <property type="match status" value="1"/>
</dbReference>
<keyword evidence="5" id="KW-1185">Reference proteome</keyword>
<dbReference type="AlphaFoldDB" id="B9RQA8"/>
<dbReference type="InterPro" id="IPR050258">
    <property type="entry name" value="Leguminous_Lectin"/>
</dbReference>
<keyword evidence="2" id="KW-0430">Lectin</keyword>
<reference evidence="5" key="1">
    <citation type="journal article" date="2010" name="Nat. Biotechnol.">
        <title>Draft genome sequence of the oilseed species Ricinus communis.</title>
        <authorList>
            <person name="Chan A.P."/>
            <person name="Crabtree J."/>
            <person name="Zhao Q."/>
            <person name="Lorenzi H."/>
            <person name="Orvis J."/>
            <person name="Puiu D."/>
            <person name="Melake-Berhan A."/>
            <person name="Jones K.M."/>
            <person name="Redman J."/>
            <person name="Chen G."/>
            <person name="Cahoon E.B."/>
            <person name="Gedil M."/>
            <person name="Stanke M."/>
            <person name="Haas B.J."/>
            <person name="Wortman J.R."/>
            <person name="Fraser-Liggett C.M."/>
            <person name="Ravel J."/>
            <person name="Rabinowicz P.D."/>
        </authorList>
    </citation>
    <scope>NUCLEOTIDE SEQUENCE [LARGE SCALE GENOMIC DNA]</scope>
    <source>
        <strain evidence="5">cv. Hale</strain>
    </source>
</reference>
<proteinExistence type="inferred from homology"/>
<gene>
    <name evidence="4" type="ORF">RCOM_1487260</name>
</gene>
<name>B9RQA8_RICCO</name>
<evidence type="ECO:0000313" key="5">
    <source>
        <dbReference type="Proteomes" id="UP000008311"/>
    </source>
</evidence>
<feature type="domain" description="Legume lectin" evidence="3">
    <location>
        <begin position="5"/>
        <end position="95"/>
    </location>
</feature>
<dbReference type="Pfam" id="PF00139">
    <property type="entry name" value="Lectin_legB"/>
    <property type="match status" value="1"/>
</dbReference>
<dbReference type="Gene3D" id="2.60.120.200">
    <property type="match status" value="1"/>
</dbReference>
<evidence type="ECO:0000256" key="1">
    <source>
        <dbReference type="ARBA" id="ARBA00007606"/>
    </source>
</evidence>
<evidence type="ECO:0000256" key="2">
    <source>
        <dbReference type="ARBA" id="ARBA00022734"/>
    </source>
</evidence>
<dbReference type="STRING" id="3988.B9RQA8"/>
<dbReference type="InterPro" id="IPR013320">
    <property type="entry name" value="ConA-like_dom_sf"/>
</dbReference>
<evidence type="ECO:0000259" key="3">
    <source>
        <dbReference type="Pfam" id="PF00139"/>
    </source>
</evidence>
<dbReference type="GO" id="GO:0030246">
    <property type="term" value="F:carbohydrate binding"/>
    <property type="evidence" value="ECO:0007669"/>
    <property type="project" value="UniProtKB-KW"/>
</dbReference>
<dbReference type="Proteomes" id="UP000008311">
    <property type="component" value="Unassembled WGS sequence"/>
</dbReference>
<protein>
    <recommendedName>
        <fullName evidence="3">Legume lectin domain-containing protein</fullName>
    </recommendedName>
</protein>
<dbReference type="InParanoid" id="B9RQA8"/>
<dbReference type="EMBL" id="EQ973801">
    <property type="protein sequence ID" value="EEF46347.1"/>
    <property type="molecule type" value="Genomic_DNA"/>
</dbReference>
<dbReference type="InterPro" id="IPR001220">
    <property type="entry name" value="Legume_lectin_dom"/>
</dbReference>
<accession>B9RQA8</accession>
<sequence>MSHIVVGRATYFKLIHLWDKDSGNVSDFTTYFSFAINSKGNESRGNGFAFFLANNGSKVQALSKNGCLGLSNATDVHPFVTVEFDTGYSPKWDPSD</sequence>
<evidence type="ECO:0000313" key="4">
    <source>
        <dbReference type="EMBL" id="EEF46347.1"/>
    </source>
</evidence>
<organism evidence="4 5">
    <name type="scientific">Ricinus communis</name>
    <name type="common">Castor bean</name>
    <dbReference type="NCBI Taxonomy" id="3988"/>
    <lineage>
        <taxon>Eukaryota</taxon>
        <taxon>Viridiplantae</taxon>
        <taxon>Streptophyta</taxon>
        <taxon>Embryophyta</taxon>
        <taxon>Tracheophyta</taxon>
        <taxon>Spermatophyta</taxon>
        <taxon>Magnoliopsida</taxon>
        <taxon>eudicotyledons</taxon>
        <taxon>Gunneridae</taxon>
        <taxon>Pentapetalae</taxon>
        <taxon>rosids</taxon>
        <taxon>fabids</taxon>
        <taxon>Malpighiales</taxon>
        <taxon>Euphorbiaceae</taxon>
        <taxon>Acalyphoideae</taxon>
        <taxon>Acalypheae</taxon>
        <taxon>Ricinus</taxon>
    </lineage>
</organism>
<comment type="similarity">
    <text evidence="1">Belongs to the leguminous lectin family.</text>
</comment>
<dbReference type="PANTHER" id="PTHR32401:SF49">
    <property type="entry name" value="OS10G0129200 PROTEIN"/>
    <property type="match status" value="1"/>
</dbReference>